<dbReference type="PANTHER" id="PTHR46791:SF5">
    <property type="entry name" value="CLR5 DOMAIN-CONTAINING PROTEIN-RELATED"/>
    <property type="match status" value="1"/>
</dbReference>
<dbReference type="Gene3D" id="3.30.420.10">
    <property type="entry name" value="Ribonuclease H-like superfamily/Ribonuclease H"/>
    <property type="match status" value="1"/>
</dbReference>
<comment type="caution">
    <text evidence="4">The sequence shown here is derived from an EMBL/GenBank/DDBJ whole genome shotgun (WGS) entry which is preliminary data.</text>
</comment>
<reference evidence="4" key="1">
    <citation type="submission" date="2016-04" db="EMBL/GenBank/DDBJ databases">
        <authorList>
            <person name="Nguyen H.D."/>
            <person name="Kesanakurti P."/>
            <person name="Cullis J."/>
            <person name="Levesque C.A."/>
            <person name="Hambleton S."/>
        </authorList>
    </citation>
    <scope>NUCLEOTIDE SEQUENCE</scope>
    <source>
        <strain evidence="4">DAOMC 238032</strain>
    </source>
</reference>
<evidence type="ECO:0000313" key="4">
    <source>
        <dbReference type="EMBL" id="KAE8246733.1"/>
    </source>
</evidence>
<reference evidence="4" key="2">
    <citation type="journal article" date="2019" name="IMA Fungus">
        <title>Genome sequencing and comparison of five Tilletia species to identify candidate genes for the detection of regulated species infecting wheat.</title>
        <authorList>
            <person name="Nguyen H.D.T."/>
            <person name="Sultana T."/>
            <person name="Kesanakurti P."/>
            <person name="Hambleton S."/>
        </authorList>
    </citation>
    <scope>NUCLEOTIDE SEQUENCE</scope>
    <source>
        <strain evidence="4">DAOMC 238032</strain>
    </source>
</reference>
<dbReference type="InterPro" id="IPR001584">
    <property type="entry name" value="Integrase_cat-core"/>
</dbReference>
<accession>A0A8T8SSU7</accession>
<dbReference type="GO" id="GO:0015074">
    <property type="term" value="P:DNA integration"/>
    <property type="evidence" value="ECO:0007669"/>
    <property type="project" value="InterPro"/>
</dbReference>
<dbReference type="Pfam" id="PF24764">
    <property type="entry name" value="rva_4"/>
    <property type="match status" value="1"/>
</dbReference>
<dbReference type="InterPro" id="IPR058913">
    <property type="entry name" value="Integrase_dom_put"/>
</dbReference>
<keyword evidence="1" id="KW-0694">RNA-binding</keyword>
<dbReference type="Proteomes" id="UP000077671">
    <property type="component" value="Unassembled WGS sequence"/>
</dbReference>
<organism evidence="4 5">
    <name type="scientific">Tilletia caries</name>
    <name type="common">wheat bunt fungus</name>
    <dbReference type="NCBI Taxonomy" id="13290"/>
    <lineage>
        <taxon>Eukaryota</taxon>
        <taxon>Fungi</taxon>
        <taxon>Dikarya</taxon>
        <taxon>Basidiomycota</taxon>
        <taxon>Ustilaginomycotina</taxon>
        <taxon>Exobasidiomycetes</taxon>
        <taxon>Tilletiales</taxon>
        <taxon>Tilletiaceae</taxon>
        <taxon>Tilletia</taxon>
    </lineage>
</organism>
<gene>
    <name evidence="4" type="ORF">A4X03_0g7222</name>
</gene>
<dbReference type="InterPro" id="IPR036397">
    <property type="entry name" value="RNaseH_sf"/>
</dbReference>
<name>A0A8T8SSU7_9BASI</name>
<feature type="domain" description="Integrase catalytic" evidence="3">
    <location>
        <begin position="304"/>
        <end position="489"/>
    </location>
</feature>
<evidence type="ECO:0000259" key="3">
    <source>
        <dbReference type="PROSITE" id="PS50994"/>
    </source>
</evidence>
<feature type="chain" id="PRO_5035790649" description="Integrase catalytic domain-containing protein" evidence="2">
    <location>
        <begin position="24"/>
        <end position="592"/>
    </location>
</feature>
<dbReference type="SUPFAM" id="SSF53098">
    <property type="entry name" value="Ribonuclease H-like"/>
    <property type="match status" value="1"/>
</dbReference>
<dbReference type="InterPro" id="IPR012337">
    <property type="entry name" value="RNaseH-like_sf"/>
</dbReference>
<evidence type="ECO:0000313" key="5">
    <source>
        <dbReference type="Proteomes" id="UP000077671"/>
    </source>
</evidence>
<dbReference type="GO" id="GO:0003723">
    <property type="term" value="F:RNA binding"/>
    <property type="evidence" value="ECO:0007669"/>
    <property type="project" value="UniProtKB-KW"/>
</dbReference>
<dbReference type="PROSITE" id="PS50994">
    <property type="entry name" value="INTEGRASE"/>
    <property type="match status" value="1"/>
</dbReference>
<evidence type="ECO:0000256" key="1">
    <source>
        <dbReference type="ARBA" id="ARBA00022884"/>
    </source>
</evidence>
<sequence length="592" mass="66709">ASTATAALAALLVAALAAALLVAAPPPPLLSVPSFFVLTPHQPALLITSIFACASRHVPGPLQPTVSPFRLRFTSSSFANRMSPPSSMDAAEIAELRLDIYALLGPITSFISSAIHSETALLTHMLSVEELLVSLHLMANKIHPRVFDAIVQPILCLEARLHEIKRAGHIEEDAATGSREWVRTEAGQMKIHLPVDLLIELLELGFSDKDSALFLGCSERTLRRRRVELDLQRWNDRDLSDEELSSIITQLQTMHSEDVGERGTWGALRSQGLRISRARLRRIVQATDPISQNPRWARHLKRRQYYVPFVNSLWHMDGHHKLIKWKIVIHGAIDGKSRLVTFLRASSNNRANTVAALFLEAVQARGSPSRVRGDHGGENMGVLKLMEEYRGFGRGSFIQGPSTRNQRIERLWVDVQKWTTKKYRAWFEHLEEMRVLDVDCDVHLWALHFVFLPQLNGALEHFVRMWNNHKMRTPGLGNQTPEQMFLQGAWDAARRGYDVGLLDMAERAAMQEVGLDIEGWEDYGLDGWRSERQGEQPHVRVDRISERVPPVLNEPSTHAALRLLLPYPPFPPPADFGLTAYLDVLDAINDLI</sequence>
<dbReference type="GO" id="GO:0005634">
    <property type="term" value="C:nucleus"/>
    <property type="evidence" value="ECO:0007669"/>
    <property type="project" value="UniProtKB-ARBA"/>
</dbReference>
<protein>
    <recommendedName>
        <fullName evidence="3">Integrase catalytic domain-containing protein</fullName>
    </recommendedName>
</protein>
<dbReference type="AlphaFoldDB" id="A0A8T8SSU7"/>
<evidence type="ECO:0000256" key="2">
    <source>
        <dbReference type="SAM" id="SignalP"/>
    </source>
</evidence>
<dbReference type="EMBL" id="LWDD02001626">
    <property type="protein sequence ID" value="KAE8246733.1"/>
    <property type="molecule type" value="Genomic_DNA"/>
</dbReference>
<keyword evidence="2" id="KW-0732">Signal</keyword>
<feature type="non-terminal residue" evidence="4">
    <location>
        <position position="592"/>
    </location>
</feature>
<feature type="signal peptide" evidence="2">
    <location>
        <begin position="1"/>
        <end position="23"/>
    </location>
</feature>
<proteinExistence type="predicted"/>
<dbReference type="PANTHER" id="PTHR46791">
    <property type="entry name" value="EXPRESSED PROTEIN"/>
    <property type="match status" value="1"/>
</dbReference>